<evidence type="ECO:0000313" key="2">
    <source>
        <dbReference type="Proteomes" id="UP000603200"/>
    </source>
</evidence>
<proteinExistence type="predicted"/>
<dbReference type="EMBL" id="BOMN01000055">
    <property type="protein sequence ID" value="GIE21249.1"/>
    <property type="molecule type" value="Genomic_DNA"/>
</dbReference>
<gene>
    <name evidence="1" type="ORF">Ahu01nite_043510</name>
</gene>
<evidence type="ECO:0000313" key="1">
    <source>
        <dbReference type="EMBL" id="GIE21249.1"/>
    </source>
</evidence>
<name>A0ABQ3ZRP8_9ACTN</name>
<dbReference type="Proteomes" id="UP000603200">
    <property type="component" value="Unassembled WGS sequence"/>
</dbReference>
<organism evidence="1 2">
    <name type="scientific">Winogradskya humida</name>
    <dbReference type="NCBI Taxonomy" id="113566"/>
    <lineage>
        <taxon>Bacteria</taxon>
        <taxon>Bacillati</taxon>
        <taxon>Actinomycetota</taxon>
        <taxon>Actinomycetes</taxon>
        <taxon>Micromonosporales</taxon>
        <taxon>Micromonosporaceae</taxon>
        <taxon>Winogradskya</taxon>
    </lineage>
</organism>
<protein>
    <recommendedName>
        <fullName evidence="3">Secreted protein with PEP-CTERM sorting signal</fullName>
    </recommendedName>
</protein>
<sequence>MRRYVRDVGAAALQGVLTGVWVAAGELAPGRRRAVRVASVVGLSGVASIRDWAFPEAEEAAEEGVAEVEGELSGLEPDEEASVDVKRLVVGGLLIAASVGVIVGRKRLERRWLGQLERGGHVHPYRALGVRMGAVSFAGTLAGKAARRRF</sequence>
<evidence type="ECO:0008006" key="3">
    <source>
        <dbReference type="Google" id="ProtNLM"/>
    </source>
</evidence>
<accession>A0ABQ3ZRP8</accession>
<keyword evidence="2" id="KW-1185">Reference proteome</keyword>
<reference evidence="1 2" key="1">
    <citation type="submission" date="2021-01" db="EMBL/GenBank/DDBJ databases">
        <title>Whole genome shotgun sequence of Actinoplanes humidus NBRC 14915.</title>
        <authorList>
            <person name="Komaki H."/>
            <person name="Tamura T."/>
        </authorList>
    </citation>
    <scope>NUCLEOTIDE SEQUENCE [LARGE SCALE GENOMIC DNA]</scope>
    <source>
        <strain evidence="1 2">NBRC 14915</strain>
    </source>
</reference>
<comment type="caution">
    <text evidence="1">The sequence shown here is derived from an EMBL/GenBank/DDBJ whole genome shotgun (WGS) entry which is preliminary data.</text>
</comment>